<protein>
    <submittedName>
        <fullName evidence="1">Uncharacterized protein</fullName>
    </submittedName>
</protein>
<dbReference type="EMBL" id="ML976725">
    <property type="protein sequence ID" value="KAF1967997.1"/>
    <property type="molecule type" value="Genomic_DNA"/>
</dbReference>
<evidence type="ECO:0000313" key="2">
    <source>
        <dbReference type="Proteomes" id="UP000800036"/>
    </source>
</evidence>
<name>A0A6A5V3V9_9PLEO</name>
<sequence>KIFKYKARGITNKILSLETYVAKITTYLRYTKPHSIGLAVSATKLRITTPASQPAKG</sequence>
<dbReference type="AlphaFoldDB" id="A0A6A5V3V9"/>
<organism evidence="1 2">
    <name type="scientific">Bimuria novae-zelandiae CBS 107.79</name>
    <dbReference type="NCBI Taxonomy" id="1447943"/>
    <lineage>
        <taxon>Eukaryota</taxon>
        <taxon>Fungi</taxon>
        <taxon>Dikarya</taxon>
        <taxon>Ascomycota</taxon>
        <taxon>Pezizomycotina</taxon>
        <taxon>Dothideomycetes</taxon>
        <taxon>Pleosporomycetidae</taxon>
        <taxon>Pleosporales</taxon>
        <taxon>Massarineae</taxon>
        <taxon>Didymosphaeriaceae</taxon>
        <taxon>Bimuria</taxon>
    </lineage>
</organism>
<proteinExistence type="predicted"/>
<gene>
    <name evidence="1" type="ORF">BU23DRAFT_410151</name>
</gene>
<keyword evidence="2" id="KW-1185">Reference proteome</keyword>
<accession>A0A6A5V3V9</accession>
<feature type="non-terminal residue" evidence="1">
    <location>
        <position position="57"/>
    </location>
</feature>
<feature type="non-terminal residue" evidence="1">
    <location>
        <position position="1"/>
    </location>
</feature>
<dbReference type="OrthoDB" id="3713149at2759"/>
<reference evidence="1" key="1">
    <citation type="journal article" date="2020" name="Stud. Mycol.">
        <title>101 Dothideomycetes genomes: a test case for predicting lifestyles and emergence of pathogens.</title>
        <authorList>
            <person name="Haridas S."/>
            <person name="Albert R."/>
            <person name="Binder M."/>
            <person name="Bloem J."/>
            <person name="Labutti K."/>
            <person name="Salamov A."/>
            <person name="Andreopoulos B."/>
            <person name="Baker S."/>
            <person name="Barry K."/>
            <person name="Bills G."/>
            <person name="Bluhm B."/>
            <person name="Cannon C."/>
            <person name="Castanera R."/>
            <person name="Culley D."/>
            <person name="Daum C."/>
            <person name="Ezra D."/>
            <person name="Gonzalez J."/>
            <person name="Henrissat B."/>
            <person name="Kuo A."/>
            <person name="Liang C."/>
            <person name="Lipzen A."/>
            <person name="Lutzoni F."/>
            <person name="Magnuson J."/>
            <person name="Mondo S."/>
            <person name="Nolan M."/>
            <person name="Ohm R."/>
            <person name="Pangilinan J."/>
            <person name="Park H.-J."/>
            <person name="Ramirez L."/>
            <person name="Alfaro M."/>
            <person name="Sun H."/>
            <person name="Tritt A."/>
            <person name="Yoshinaga Y."/>
            <person name="Zwiers L.-H."/>
            <person name="Turgeon B."/>
            <person name="Goodwin S."/>
            <person name="Spatafora J."/>
            <person name="Crous P."/>
            <person name="Grigoriev I."/>
        </authorList>
    </citation>
    <scope>NUCLEOTIDE SEQUENCE</scope>
    <source>
        <strain evidence="1">CBS 107.79</strain>
    </source>
</reference>
<dbReference type="Proteomes" id="UP000800036">
    <property type="component" value="Unassembled WGS sequence"/>
</dbReference>
<evidence type="ECO:0000313" key="1">
    <source>
        <dbReference type="EMBL" id="KAF1967997.1"/>
    </source>
</evidence>